<sequence>MPAPTSTLLLRALPLIRTHGFTRETLSLAGAVPTSSGPNTTSKPAGEPLSDRAVSALFGEGDEARKTLIRAWLAEGLSAMNDTTSVVEGQVSQPMTVRDALRRRLEYNTPVLHQLPEIYALLASPRFATPLLDPMPALKHVSRVADTACRVGGDESLHLAWYSKRGSLAAIYGAAELHQLASPATAKAFLDSLLDGSRKMGTAVDETLGYSHYIVKSWQGILKSYSY</sequence>
<gene>
    <name evidence="3" type="ORF">BDV98DRAFT_395024</name>
</gene>
<dbReference type="EMBL" id="ML178820">
    <property type="protein sequence ID" value="TFL03662.1"/>
    <property type="molecule type" value="Genomic_DNA"/>
</dbReference>
<name>A0A5C3QPA2_9AGAR</name>
<feature type="domain" description="COQ9 C-terminal" evidence="2">
    <location>
        <begin position="137"/>
        <end position="199"/>
    </location>
</feature>
<evidence type="ECO:0000313" key="3">
    <source>
        <dbReference type="EMBL" id="TFL03662.1"/>
    </source>
</evidence>
<evidence type="ECO:0000313" key="4">
    <source>
        <dbReference type="Proteomes" id="UP000305067"/>
    </source>
</evidence>
<evidence type="ECO:0000259" key="2">
    <source>
        <dbReference type="Pfam" id="PF08511"/>
    </source>
</evidence>
<reference evidence="3 4" key="1">
    <citation type="journal article" date="2019" name="Nat. Ecol. Evol.">
        <title>Megaphylogeny resolves global patterns of mushroom evolution.</title>
        <authorList>
            <person name="Varga T."/>
            <person name="Krizsan K."/>
            <person name="Foldi C."/>
            <person name="Dima B."/>
            <person name="Sanchez-Garcia M."/>
            <person name="Sanchez-Ramirez S."/>
            <person name="Szollosi G.J."/>
            <person name="Szarkandi J.G."/>
            <person name="Papp V."/>
            <person name="Albert L."/>
            <person name="Andreopoulos W."/>
            <person name="Angelini C."/>
            <person name="Antonin V."/>
            <person name="Barry K.W."/>
            <person name="Bougher N.L."/>
            <person name="Buchanan P."/>
            <person name="Buyck B."/>
            <person name="Bense V."/>
            <person name="Catcheside P."/>
            <person name="Chovatia M."/>
            <person name="Cooper J."/>
            <person name="Damon W."/>
            <person name="Desjardin D."/>
            <person name="Finy P."/>
            <person name="Geml J."/>
            <person name="Haridas S."/>
            <person name="Hughes K."/>
            <person name="Justo A."/>
            <person name="Karasinski D."/>
            <person name="Kautmanova I."/>
            <person name="Kiss B."/>
            <person name="Kocsube S."/>
            <person name="Kotiranta H."/>
            <person name="LaButti K.M."/>
            <person name="Lechner B.E."/>
            <person name="Liimatainen K."/>
            <person name="Lipzen A."/>
            <person name="Lukacs Z."/>
            <person name="Mihaltcheva S."/>
            <person name="Morgado L.N."/>
            <person name="Niskanen T."/>
            <person name="Noordeloos M.E."/>
            <person name="Ohm R.A."/>
            <person name="Ortiz-Santana B."/>
            <person name="Ovrebo C."/>
            <person name="Racz N."/>
            <person name="Riley R."/>
            <person name="Savchenko A."/>
            <person name="Shiryaev A."/>
            <person name="Soop K."/>
            <person name="Spirin V."/>
            <person name="Szebenyi C."/>
            <person name="Tomsovsky M."/>
            <person name="Tulloss R.E."/>
            <person name="Uehling J."/>
            <person name="Grigoriev I.V."/>
            <person name="Vagvolgyi C."/>
            <person name="Papp T."/>
            <person name="Martin F.M."/>
            <person name="Miettinen O."/>
            <person name="Hibbett D.S."/>
            <person name="Nagy L.G."/>
        </authorList>
    </citation>
    <scope>NUCLEOTIDE SEQUENCE [LARGE SCALE GENOMIC DNA]</scope>
    <source>
        <strain evidence="3 4">CBS 309.79</strain>
    </source>
</reference>
<organism evidence="3 4">
    <name type="scientific">Pterulicium gracile</name>
    <dbReference type="NCBI Taxonomy" id="1884261"/>
    <lineage>
        <taxon>Eukaryota</taxon>
        <taxon>Fungi</taxon>
        <taxon>Dikarya</taxon>
        <taxon>Basidiomycota</taxon>
        <taxon>Agaricomycotina</taxon>
        <taxon>Agaricomycetes</taxon>
        <taxon>Agaricomycetidae</taxon>
        <taxon>Agaricales</taxon>
        <taxon>Pleurotineae</taxon>
        <taxon>Pterulaceae</taxon>
        <taxon>Pterulicium</taxon>
    </lineage>
</organism>
<dbReference type="Proteomes" id="UP000305067">
    <property type="component" value="Unassembled WGS sequence"/>
</dbReference>
<dbReference type="STRING" id="1884261.A0A5C3QPA2"/>
<dbReference type="AlphaFoldDB" id="A0A5C3QPA2"/>
<dbReference type="InterPro" id="IPR013718">
    <property type="entry name" value="COQ9_C"/>
</dbReference>
<evidence type="ECO:0000256" key="1">
    <source>
        <dbReference type="SAM" id="MobiDB-lite"/>
    </source>
</evidence>
<keyword evidence="4" id="KW-1185">Reference proteome</keyword>
<feature type="region of interest" description="Disordered" evidence="1">
    <location>
        <begin position="28"/>
        <end position="49"/>
    </location>
</feature>
<feature type="compositionally biased region" description="Polar residues" evidence="1">
    <location>
        <begin position="33"/>
        <end position="43"/>
    </location>
</feature>
<dbReference type="OrthoDB" id="619536at2759"/>
<protein>
    <recommendedName>
        <fullName evidence="2">COQ9 C-terminal domain-containing protein</fullName>
    </recommendedName>
</protein>
<dbReference type="Pfam" id="PF08511">
    <property type="entry name" value="COQ9"/>
    <property type="match status" value="1"/>
</dbReference>
<accession>A0A5C3QPA2</accession>
<proteinExistence type="predicted"/>